<dbReference type="EC" id="2.3.1.-" evidence="2"/>
<dbReference type="Gene3D" id="3.40.630.30">
    <property type="match status" value="1"/>
</dbReference>
<organism evidence="2 3">
    <name type="scientific">Actinomadura fibrosa</name>
    <dbReference type="NCBI Taxonomy" id="111802"/>
    <lineage>
        <taxon>Bacteria</taxon>
        <taxon>Bacillati</taxon>
        <taxon>Actinomycetota</taxon>
        <taxon>Actinomycetes</taxon>
        <taxon>Streptosporangiales</taxon>
        <taxon>Thermomonosporaceae</taxon>
        <taxon>Actinomadura</taxon>
    </lineage>
</organism>
<name>A0ABW2XHF4_9ACTN</name>
<feature type="domain" description="N-acetyltransferase" evidence="1">
    <location>
        <begin position="3"/>
        <end position="135"/>
    </location>
</feature>
<dbReference type="CDD" id="cd04301">
    <property type="entry name" value="NAT_SF"/>
    <property type="match status" value="1"/>
</dbReference>
<dbReference type="PANTHER" id="PTHR47237:SF2">
    <property type="entry name" value="BLL4206 PROTEIN"/>
    <property type="match status" value="1"/>
</dbReference>
<dbReference type="RefSeq" id="WP_131755332.1">
    <property type="nucleotide sequence ID" value="NZ_CAACUY010000004.1"/>
</dbReference>
<dbReference type="InterPro" id="IPR052729">
    <property type="entry name" value="Acyl/Acetyltrans_Enzymes"/>
</dbReference>
<dbReference type="Gene3D" id="3.40.630.90">
    <property type="match status" value="1"/>
</dbReference>
<dbReference type="InterPro" id="IPR000182">
    <property type="entry name" value="GNAT_dom"/>
</dbReference>
<dbReference type="InterPro" id="IPR041496">
    <property type="entry name" value="YitH/HolE_GNAT"/>
</dbReference>
<evidence type="ECO:0000313" key="2">
    <source>
        <dbReference type="EMBL" id="MFD0685922.1"/>
    </source>
</evidence>
<reference evidence="3" key="1">
    <citation type="journal article" date="2019" name="Int. J. Syst. Evol. Microbiol.">
        <title>The Global Catalogue of Microorganisms (GCM) 10K type strain sequencing project: providing services to taxonomists for standard genome sequencing and annotation.</title>
        <authorList>
            <consortium name="The Broad Institute Genomics Platform"/>
            <consortium name="The Broad Institute Genome Sequencing Center for Infectious Disease"/>
            <person name="Wu L."/>
            <person name="Ma J."/>
        </authorList>
    </citation>
    <scope>NUCLEOTIDE SEQUENCE [LARGE SCALE GENOMIC DNA]</scope>
    <source>
        <strain evidence="3">JCM 9371</strain>
    </source>
</reference>
<dbReference type="InterPro" id="IPR016181">
    <property type="entry name" value="Acyl_CoA_acyltransferase"/>
</dbReference>
<evidence type="ECO:0000259" key="1">
    <source>
        <dbReference type="PROSITE" id="PS51186"/>
    </source>
</evidence>
<keyword evidence="2" id="KW-0808">Transferase</keyword>
<dbReference type="PANTHER" id="PTHR47237">
    <property type="entry name" value="SLL0310 PROTEIN"/>
    <property type="match status" value="1"/>
</dbReference>
<keyword evidence="2" id="KW-0012">Acyltransferase</keyword>
<dbReference type="SUPFAM" id="SSF55729">
    <property type="entry name" value="Acyl-CoA N-acyltransferases (Nat)"/>
    <property type="match status" value="1"/>
</dbReference>
<keyword evidence="3" id="KW-1185">Reference proteome</keyword>
<sequence>MNGTVRRLGPDDMAACRRLAVGRDWGPEEHKWGLLFAIGAVYGLDAPDGDGLAGTVVATPYGRDVAAISMVLVAERYERQGLGGRLMRHAIEHTDTASFCLTATPYGRPLYERLGFRSLCRCTTYTGVAHGLPDGSASAPAEPADLPDILALDTDVFGAPRTALIERLPSFCERFRVVRDAAGLRGFAGAWRNDETVVVGPVIARDPKTALTLVEETAPPGEKLRLDIDHRHPELFAWAEDHGLRPAFSTTIMEYGAPVRNDPERLFLPVAQALG</sequence>
<dbReference type="Pfam" id="PF18014">
    <property type="entry name" value="Acetyltransf_18"/>
    <property type="match status" value="1"/>
</dbReference>
<dbReference type="PROSITE" id="PS51186">
    <property type="entry name" value="GNAT"/>
    <property type="match status" value="1"/>
</dbReference>
<evidence type="ECO:0000313" key="3">
    <source>
        <dbReference type="Proteomes" id="UP001597063"/>
    </source>
</evidence>
<dbReference type="Proteomes" id="UP001597063">
    <property type="component" value="Unassembled WGS sequence"/>
</dbReference>
<dbReference type="Pfam" id="PF00583">
    <property type="entry name" value="Acetyltransf_1"/>
    <property type="match status" value="1"/>
</dbReference>
<dbReference type="GO" id="GO:0016746">
    <property type="term" value="F:acyltransferase activity"/>
    <property type="evidence" value="ECO:0007669"/>
    <property type="project" value="UniProtKB-KW"/>
</dbReference>
<proteinExistence type="predicted"/>
<protein>
    <submittedName>
        <fullName evidence="2">GNAT family N-acetyltransferase</fullName>
        <ecNumber evidence="2">2.3.1.-</ecNumber>
    </submittedName>
</protein>
<accession>A0ABW2XHF4</accession>
<comment type="caution">
    <text evidence="2">The sequence shown here is derived from an EMBL/GenBank/DDBJ whole genome shotgun (WGS) entry which is preliminary data.</text>
</comment>
<dbReference type="EMBL" id="JBHTGP010000006">
    <property type="protein sequence ID" value="MFD0685922.1"/>
    <property type="molecule type" value="Genomic_DNA"/>
</dbReference>
<gene>
    <name evidence="2" type="ORF">ACFQZM_15565</name>
</gene>